<keyword evidence="1" id="KW-0175">Coiled coil</keyword>
<dbReference type="InterPro" id="IPR050570">
    <property type="entry name" value="Cell_wall_metabolism_enzyme"/>
</dbReference>
<evidence type="ECO:0000256" key="1">
    <source>
        <dbReference type="SAM" id="Coils"/>
    </source>
</evidence>
<evidence type="ECO:0000313" key="4">
    <source>
        <dbReference type="EMBL" id="NDY57096.1"/>
    </source>
</evidence>
<evidence type="ECO:0000256" key="2">
    <source>
        <dbReference type="SAM" id="Phobius"/>
    </source>
</evidence>
<dbReference type="SUPFAM" id="SSF51261">
    <property type="entry name" value="Duplicated hybrid motif"/>
    <property type="match status" value="1"/>
</dbReference>
<dbReference type="Gene3D" id="2.70.70.10">
    <property type="entry name" value="Glucose Permease (Domain IIA)"/>
    <property type="match status" value="1"/>
</dbReference>
<accession>A0A7K3NLM1</accession>
<dbReference type="PANTHER" id="PTHR21666:SF270">
    <property type="entry name" value="MUREIN HYDROLASE ACTIVATOR ENVC"/>
    <property type="match status" value="1"/>
</dbReference>
<name>A0A7K3NLM1_9BACT</name>
<protein>
    <submittedName>
        <fullName evidence="4">M23 family metallopeptidase</fullName>
    </submittedName>
</protein>
<feature type="coiled-coil region" evidence="1">
    <location>
        <begin position="58"/>
        <end position="85"/>
    </location>
</feature>
<keyword evidence="2" id="KW-1133">Transmembrane helix</keyword>
<keyword evidence="2" id="KW-0472">Membrane</keyword>
<dbReference type="InterPro" id="IPR016047">
    <property type="entry name" value="M23ase_b-sheet_dom"/>
</dbReference>
<dbReference type="FunFam" id="2.70.70.10:FF:000006">
    <property type="entry name" value="M23 family peptidase"/>
    <property type="match status" value="1"/>
</dbReference>
<keyword evidence="5" id="KW-1185">Reference proteome</keyword>
<dbReference type="AlphaFoldDB" id="A0A7K3NLM1"/>
<dbReference type="GO" id="GO:0004222">
    <property type="term" value="F:metalloendopeptidase activity"/>
    <property type="evidence" value="ECO:0007669"/>
    <property type="project" value="TreeGrafter"/>
</dbReference>
<dbReference type="InterPro" id="IPR011055">
    <property type="entry name" value="Dup_hybrid_motif"/>
</dbReference>
<dbReference type="EMBL" id="JAAGRQ010000036">
    <property type="protein sequence ID" value="NDY57096.1"/>
    <property type="molecule type" value="Genomic_DNA"/>
</dbReference>
<dbReference type="Proteomes" id="UP000469724">
    <property type="component" value="Unassembled WGS sequence"/>
</dbReference>
<proteinExistence type="predicted"/>
<gene>
    <name evidence="4" type="ORF">G3N56_10115</name>
</gene>
<reference evidence="4 5" key="1">
    <citation type="submission" date="2020-02" db="EMBL/GenBank/DDBJ databases">
        <title>Comparative genomics of sulfur disproportionating microorganisms.</title>
        <authorList>
            <person name="Ward L.M."/>
            <person name="Bertran E."/>
            <person name="Johnston D.T."/>
        </authorList>
    </citation>
    <scope>NUCLEOTIDE SEQUENCE [LARGE SCALE GENOMIC DNA]</scope>
    <source>
        <strain evidence="4 5">DSM 3696</strain>
    </source>
</reference>
<dbReference type="Pfam" id="PF01551">
    <property type="entry name" value="Peptidase_M23"/>
    <property type="match status" value="1"/>
</dbReference>
<dbReference type="PANTHER" id="PTHR21666">
    <property type="entry name" value="PEPTIDASE-RELATED"/>
    <property type="match status" value="1"/>
</dbReference>
<feature type="domain" description="M23ase beta-sheet core" evidence="3">
    <location>
        <begin position="199"/>
        <end position="293"/>
    </location>
</feature>
<evidence type="ECO:0000313" key="5">
    <source>
        <dbReference type="Proteomes" id="UP000469724"/>
    </source>
</evidence>
<dbReference type="CDD" id="cd12797">
    <property type="entry name" value="M23_peptidase"/>
    <property type="match status" value="1"/>
</dbReference>
<organism evidence="4 5">
    <name type="scientific">Desulfolutivibrio sulfodismutans</name>
    <dbReference type="NCBI Taxonomy" id="63561"/>
    <lineage>
        <taxon>Bacteria</taxon>
        <taxon>Pseudomonadati</taxon>
        <taxon>Thermodesulfobacteriota</taxon>
        <taxon>Desulfovibrionia</taxon>
        <taxon>Desulfovibrionales</taxon>
        <taxon>Desulfovibrionaceae</taxon>
        <taxon>Desulfolutivibrio</taxon>
    </lineage>
</organism>
<feature type="transmembrane region" description="Helical" evidence="2">
    <location>
        <begin position="25"/>
        <end position="48"/>
    </location>
</feature>
<dbReference type="RefSeq" id="WP_163302142.1">
    <property type="nucleotide sequence ID" value="NZ_JAAGRQ010000036.1"/>
</dbReference>
<comment type="caution">
    <text evidence="4">The sequence shown here is derived from an EMBL/GenBank/DDBJ whole genome shotgun (WGS) entry which is preliminary data.</text>
</comment>
<keyword evidence="2" id="KW-0812">Transmembrane</keyword>
<evidence type="ECO:0000259" key="3">
    <source>
        <dbReference type="Pfam" id="PF01551"/>
    </source>
</evidence>
<sequence length="299" mass="33538">MLRDYQIVIFKDQHGVYRKLRLRGWLFFLTLLAIAAMVAANLVLLSYYGDYTLKEHELAASEKTVQEQKSQLLSLSEKIQGLETDLQRIRDFDAKLRLMINLDQEPRNVSPQQTEGDQDFTKKYIPLYRQEMLARNLHKFLADLGAKASLEKTEQDKLLALFNEKKEYLSSTPAIWPTQGWISSEFGERVSPFTGRKELHKGLDISTTLGAPVYATAAGAVAFVGEGQGSGPTVTIEHRGGISTSYSHLREFTVSQGQSVSRGDVIGYVGDSGRSTGPHLHYEVRVNGVPVNPMRYILN</sequence>